<dbReference type="GO" id="GO:0005524">
    <property type="term" value="F:ATP binding"/>
    <property type="evidence" value="ECO:0007669"/>
    <property type="project" value="UniProtKB-KW"/>
</dbReference>
<reference evidence="12" key="1">
    <citation type="journal article" date="2019" name="Int. J. Syst. Evol. Microbiol.">
        <title>The Global Catalogue of Microorganisms (GCM) 10K type strain sequencing project: providing services to taxonomists for standard genome sequencing and annotation.</title>
        <authorList>
            <consortium name="The Broad Institute Genomics Platform"/>
            <consortium name="The Broad Institute Genome Sequencing Center for Infectious Disease"/>
            <person name="Wu L."/>
            <person name="Ma J."/>
        </authorList>
    </citation>
    <scope>NUCLEOTIDE SEQUENCE [LARGE SCALE GENOMIC DNA]</scope>
    <source>
        <strain evidence="12">CCUG 60023</strain>
    </source>
</reference>
<dbReference type="RefSeq" id="WP_377211613.1">
    <property type="nucleotide sequence ID" value="NZ_JBHTJV010000003.1"/>
</dbReference>
<feature type="transmembrane region" description="Helical" evidence="8">
    <location>
        <begin position="86"/>
        <end position="107"/>
    </location>
</feature>
<dbReference type="Gene3D" id="3.40.50.300">
    <property type="entry name" value="P-loop containing nucleotide triphosphate hydrolases"/>
    <property type="match status" value="1"/>
</dbReference>
<feature type="domain" description="ABC transporter" evidence="9">
    <location>
        <begin position="364"/>
        <end position="603"/>
    </location>
</feature>
<evidence type="ECO:0000256" key="3">
    <source>
        <dbReference type="ARBA" id="ARBA00022692"/>
    </source>
</evidence>
<evidence type="ECO:0000256" key="8">
    <source>
        <dbReference type="SAM" id="Phobius"/>
    </source>
</evidence>
<feature type="transmembrane region" description="Helical" evidence="8">
    <location>
        <begin position="187"/>
        <end position="206"/>
    </location>
</feature>
<comment type="similarity">
    <text evidence="2">Belongs to the ABC transporter superfamily.</text>
</comment>
<dbReference type="PROSITE" id="PS00211">
    <property type="entry name" value="ABC_TRANSPORTER_1"/>
    <property type="match status" value="1"/>
</dbReference>
<keyword evidence="7 8" id="KW-0472">Membrane</keyword>
<evidence type="ECO:0000256" key="5">
    <source>
        <dbReference type="ARBA" id="ARBA00022840"/>
    </source>
</evidence>
<gene>
    <name evidence="11" type="ORF">ACFQ14_05040</name>
</gene>
<evidence type="ECO:0000256" key="6">
    <source>
        <dbReference type="ARBA" id="ARBA00022989"/>
    </source>
</evidence>
<dbReference type="Pfam" id="PF00005">
    <property type="entry name" value="ABC_tran"/>
    <property type="match status" value="1"/>
</dbReference>
<keyword evidence="4" id="KW-0547">Nucleotide-binding</keyword>
<dbReference type="PROSITE" id="PS50929">
    <property type="entry name" value="ABC_TM1F"/>
    <property type="match status" value="1"/>
</dbReference>
<keyword evidence="3 8" id="KW-0812">Transmembrane</keyword>
<evidence type="ECO:0000256" key="4">
    <source>
        <dbReference type="ARBA" id="ARBA00022741"/>
    </source>
</evidence>
<keyword evidence="6 8" id="KW-1133">Transmembrane helix</keyword>
<evidence type="ECO:0000256" key="1">
    <source>
        <dbReference type="ARBA" id="ARBA00004651"/>
    </source>
</evidence>
<organism evidence="11 12">
    <name type="scientific">Pseudahrensia aquimaris</name>
    <dbReference type="NCBI Taxonomy" id="744461"/>
    <lineage>
        <taxon>Bacteria</taxon>
        <taxon>Pseudomonadati</taxon>
        <taxon>Pseudomonadota</taxon>
        <taxon>Alphaproteobacteria</taxon>
        <taxon>Hyphomicrobiales</taxon>
        <taxon>Ahrensiaceae</taxon>
        <taxon>Pseudahrensia</taxon>
    </lineage>
</organism>
<dbReference type="InterPro" id="IPR039421">
    <property type="entry name" value="Type_1_exporter"/>
</dbReference>
<dbReference type="InterPro" id="IPR027417">
    <property type="entry name" value="P-loop_NTPase"/>
</dbReference>
<dbReference type="InterPro" id="IPR017871">
    <property type="entry name" value="ABC_transporter-like_CS"/>
</dbReference>
<dbReference type="InterPro" id="IPR036640">
    <property type="entry name" value="ABC1_TM_sf"/>
</dbReference>
<dbReference type="InterPro" id="IPR011527">
    <property type="entry name" value="ABC1_TM_dom"/>
</dbReference>
<name>A0ABW3FBE8_9HYPH</name>
<dbReference type="SMART" id="SM00382">
    <property type="entry name" value="AAA"/>
    <property type="match status" value="1"/>
</dbReference>
<protein>
    <submittedName>
        <fullName evidence="11">ABC transporter ATP-binding protein</fullName>
    </submittedName>
</protein>
<feature type="transmembrane region" description="Helical" evidence="8">
    <location>
        <begin position="273"/>
        <end position="294"/>
    </location>
</feature>
<feature type="domain" description="ABC transmembrane type-1" evidence="10">
    <location>
        <begin position="43"/>
        <end position="330"/>
    </location>
</feature>
<accession>A0ABW3FBE8</accession>
<dbReference type="PANTHER" id="PTHR43394">
    <property type="entry name" value="ATP-DEPENDENT PERMEASE MDL1, MITOCHONDRIAL"/>
    <property type="match status" value="1"/>
</dbReference>
<dbReference type="SUPFAM" id="SSF90123">
    <property type="entry name" value="ABC transporter transmembrane region"/>
    <property type="match status" value="1"/>
</dbReference>
<evidence type="ECO:0000259" key="9">
    <source>
        <dbReference type="PROSITE" id="PS50893"/>
    </source>
</evidence>
<dbReference type="SUPFAM" id="SSF52540">
    <property type="entry name" value="P-loop containing nucleoside triphosphate hydrolases"/>
    <property type="match status" value="1"/>
</dbReference>
<evidence type="ECO:0000259" key="10">
    <source>
        <dbReference type="PROSITE" id="PS50929"/>
    </source>
</evidence>
<dbReference type="PROSITE" id="PS50893">
    <property type="entry name" value="ABC_TRANSPORTER_2"/>
    <property type="match status" value="1"/>
</dbReference>
<proteinExistence type="inferred from homology"/>
<feature type="transmembrane region" description="Helical" evidence="8">
    <location>
        <begin position="42"/>
        <end position="66"/>
    </location>
</feature>
<dbReference type="PANTHER" id="PTHR43394:SF1">
    <property type="entry name" value="ATP-BINDING CASSETTE SUB-FAMILY B MEMBER 10, MITOCHONDRIAL"/>
    <property type="match status" value="1"/>
</dbReference>
<dbReference type="Pfam" id="PF00664">
    <property type="entry name" value="ABC_membrane"/>
    <property type="match status" value="1"/>
</dbReference>
<dbReference type="EMBL" id="JBHTJV010000003">
    <property type="protein sequence ID" value="MFD0915766.1"/>
    <property type="molecule type" value="Genomic_DNA"/>
</dbReference>
<keyword evidence="5 11" id="KW-0067">ATP-binding</keyword>
<evidence type="ECO:0000256" key="2">
    <source>
        <dbReference type="ARBA" id="ARBA00005417"/>
    </source>
</evidence>
<dbReference type="InterPro" id="IPR003439">
    <property type="entry name" value="ABC_transporter-like_ATP-bd"/>
</dbReference>
<evidence type="ECO:0000313" key="12">
    <source>
        <dbReference type="Proteomes" id="UP001597101"/>
    </source>
</evidence>
<comment type="subcellular location">
    <subcellularLocation>
        <location evidence="1">Cell membrane</location>
        <topology evidence="1">Multi-pass membrane protein</topology>
    </subcellularLocation>
</comment>
<feature type="transmembrane region" description="Helical" evidence="8">
    <location>
        <begin position="158"/>
        <end position="181"/>
    </location>
</feature>
<dbReference type="InterPro" id="IPR003593">
    <property type="entry name" value="AAA+_ATPase"/>
</dbReference>
<dbReference type="Proteomes" id="UP001597101">
    <property type="component" value="Unassembled WGS sequence"/>
</dbReference>
<comment type="caution">
    <text evidence="11">The sequence shown here is derived from an EMBL/GenBank/DDBJ whole genome shotgun (WGS) entry which is preliminary data.</text>
</comment>
<keyword evidence="12" id="KW-1185">Reference proteome</keyword>
<dbReference type="Gene3D" id="1.20.1560.10">
    <property type="entry name" value="ABC transporter type 1, transmembrane domain"/>
    <property type="match status" value="1"/>
</dbReference>
<evidence type="ECO:0000256" key="7">
    <source>
        <dbReference type="ARBA" id="ARBA00023136"/>
    </source>
</evidence>
<evidence type="ECO:0000313" key="11">
    <source>
        <dbReference type="EMBL" id="MFD0915766.1"/>
    </source>
</evidence>
<sequence>MDQFFRFFERFARPFERPDPGRPPTSGMGFIRHYASQMPGMFIAMLVLGGIVALVEAALFTFVGWVVDMMNASGPQSFFADHGATLLWMALLVGVVRAILFVATAALEEQIVVPDFFTFVRWQSHRAISRQDVSFFDEEMAGRVSSKIWQAGQAAGDFMVSLLQIIWFIAVFAFTTLVVLASLDWRLLVPVLIWFGGVAAIAFIIIPKIRDRGRATADATARVTGRIVDGYSNIRTLKLYSAENRNDAFIREAWDNVLTVLRSFTRAVSGMRMAYHAMSSVMLVIIAALALYLYTTEALSVGEVSIVLALCLRLNLLMGRMLGLLNGLFRNFGTVQNSAELIAREPTIKDAGNAKPLGEARGEIEFKQVSFAYEGTDAVIEDFNLTIQPGETVGIVGQSGVGKTTLMNLLLRFHDIDGGAITIDGTDITSVTQPSLRAQMGIVTQDTALLHRSIKDNITYGKPDATDAEVEQAARRAKAHEFIVKLKDVRGRTGYDTHVGERGVKLSGGQRQRIALARVFLKNAPILLLDEATSALDSEVEAAIQEHLADLMEGKTVVAIAHRLSTLQNLQRIIVMEEGKIVEDGTHQELLKAKGAYFRLWERQSGGFVGG</sequence>